<accession>A0ABY5SY00</accession>
<gene>
    <name evidence="1" type="ORF">L1F33_12465</name>
</gene>
<reference evidence="1" key="1">
    <citation type="submission" date="2022-02" db="EMBL/GenBank/DDBJ databases">
        <title>Qipengyuania spongiae sp. nov., isolated from marine sponge.</title>
        <authorList>
            <person name="Li Z."/>
            <person name="Zhang M."/>
        </authorList>
    </citation>
    <scope>NUCLEOTIDE SEQUENCE</scope>
    <source>
        <strain evidence="1">PHS-Z21</strain>
    </source>
</reference>
<organism evidence="1 2">
    <name type="scientific">Qipengyuania spongiae</name>
    <dbReference type="NCBI Taxonomy" id="2909673"/>
    <lineage>
        <taxon>Bacteria</taxon>
        <taxon>Pseudomonadati</taxon>
        <taxon>Pseudomonadota</taxon>
        <taxon>Alphaproteobacteria</taxon>
        <taxon>Sphingomonadales</taxon>
        <taxon>Erythrobacteraceae</taxon>
        <taxon>Qipengyuania</taxon>
    </lineage>
</organism>
<evidence type="ECO:0000313" key="2">
    <source>
        <dbReference type="Proteomes" id="UP001065265"/>
    </source>
</evidence>
<dbReference type="EMBL" id="CP092471">
    <property type="protein sequence ID" value="UVI39035.1"/>
    <property type="molecule type" value="Genomic_DNA"/>
</dbReference>
<name>A0ABY5SY00_9SPHN</name>
<keyword evidence="2" id="KW-1185">Reference proteome</keyword>
<dbReference type="Proteomes" id="UP001065265">
    <property type="component" value="Chromosome"/>
</dbReference>
<sequence length="65" mass="7116">MNADRISSAFKRIEDALVRIERAGAESLRVQSVGDPDLAEQHEALRATVRANIAELDTLIGRLEG</sequence>
<evidence type="ECO:0000313" key="1">
    <source>
        <dbReference type="EMBL" id="UVI39035.1"/>
    </source>
</evidence>
<proteinExistence type="predicted"/>
<dbReference type="RefSeq" id="WP_265558217.1">
    <property type="nucleotide sequence ID" value="NZ_CP092471.1"/>
</dbReference>
<protein>
    <submittedName>
        <fullName evidence="1">Uncharacterized protein</fullName>
    </submittedName>
</protein>